<evidence type="ECO:0000313" key="2">
    <source>
        <dbReference type="Proteomes" id="UP000256326"/>
    </source>
</evidence>
<accession>A0A3D9CI27</accession>
<evidence type="ECO:0000313" key="1">
    <source>
        <dbReference type="EMBL" id="REC65402.1"/>
    </source>
</evidence>
<comment type="caution">
    <text evidence="1">The sequence shown here is derived from an EMBL/GenBank/DDBJ whole genome shotgun (WGS) entry which is preliminary data.</text>
</comment>
<dbReference type="AlphaFoldDB" id="A0A3D9CI27"/>
<sequence length="180" mass="20564">MKAKSIRGVPIQYKGSFHDTESQKNIIVPEILDNKFSILKNRFYSINYWNDYSGNGFADFNLFNSLGLHIDRHPRVGDFIRIDIPGPGNVGSKGYDWVRIDEITLTTNDEKEIHLITCRPSASPKGNPKHIEHFYSDSATSTFIIEKGIDYIKVGIYGRNEIPNTKNKGIWTLVRNFIVT</sequence>
<gene>
    <name evidence="1" type="ORF">DRF58_17960</name>
</gene>
<name>A0A3D9CI27_9FLAO</name>
<protein>
    <submittedName>
        <fullName evidence="1">Uncharacterized protein</fullName>
    </submittedName>
</protein>
<dbReference type="Proteomes" id="UP000256326">
    <property type="component" value="Unassembled WGS sequence"/>
</dbReference>
<reference evidence="1 2" key="1">
    <citation type="journal article" date="2006" name="Int. J. Syst. Evol. Microbiol.">
        <title>Chryseobacterium hispanicum sp. nov., isolated from the drinking water distribution system of Sevilla, Spain.</title>
        <authorList>
            <person name="Gallego V."/>
            <person name="Garcia M.T."/>
            <person name="Ventosa A."/>
        </authorList>
    </citation>
    <scope>NUCLEOTIDE SEQUENCE [LARGE SCALE GENOMIC DNA]</scope>
    <source>
        <strain evidence="1 2">KCTC 22104</strain>
    </source>
</reference>
<keyword evidence="2" id="KW-1185">Reference proteome</keyword>
<dbReference type="OrthoDB" id="947646at2"/>
<feature type="non-terminal residue" evidence="1">
    <location>
        <position position="180"/>
    </location>
</feature>
<organism evidence="1 2">
    <name type="scientific">Epilithonimonas hispanica</name>
    <dbReference type="NCBI Taxonomy" id="358687"/>
    <lineage>
        <taxon>Bacteria</taxon>
        <taxon>Pseudomonadati</taxon>
        <taxon>Bacteroidota</taxon>
        <taxon>Flavobacteriia</taxon>
        <taxon>Flavobacteriales</taxon>
        <taxon>Weeksellaceae</taxon>
        <taxon>Chryseobacterium group</taxon>
        <taxon>Epilithonimonas</taxon>
    </lineage>
</organism>
<proteinExistence type="predicted"/>
<dbReference type="EMBL" id="QNUG01000100">
    <property type="protein sequence ID" value="REC65402.1"/>
    <property type="molecule type" value="Genomic_DNA"/>
</dbReference>
<dbReference type="RefSeq" id="WP_116037318.1">
    <property type="nucleotide sequence ID" value="NZ_QNUG01000100.1"/>
</dbReference>